<dbReference type="InterPro" id="IPR035368">
    <property type="entry name" value="Nrap_D3"/>
</dbReference>
<dbReference type="PANTHER" id="PTHR17972:SF0">
    <property type="entry name" value="NUCLEOLAR PROTEIN 6"/>
    <property type="match status" value="1"/>
</dbReference>
<dbReference type="Pfam" id="PF03813">
    <property type="entry name" value="Nrap"/>
    <property type="match status" value="1"/>
</dbReference>
<dbReference type="Pfam" id="PF17404">
    <property type="entry name" value="Nrap_D3"/>
    <property type="match status" value="1"/>
</dbReference>
<protein>
    <recommendedName>
        <fullName evidence="5">U3 small nucleolar RNA-associated protein 22</fullName>
    </recommendedName>
</protein>
<evidence type="ECO:0000256" key="2">
    <source>
        <dbReference type="ARBA" id="ARBA00006674"/>
    </source>
</evidence>
<feature type="region of interest" description="Disordered" evidence="6">
    <location>
        <begin position="1"/>
        <end position="45"/>
    </location>
</feature>
<feature type="domain" description="Nrap protein" evidence="9">
    <location>
        <begin position="449"/>
        <end position="599"/>
    </location>
</feature>
<evidence type="ECO:0000256" key="5">
    <source>
        <dbReference type="RuleBase" id="RU364032"/>
    </source>
</evidence>
<dbReference type="Gene3D" id="1.10.1410.10">
    <property type="match status" value="1"/>
</dbReference>
<keyword evidence="4 5" id="KW-0539">Nucleus</keyword>
<reference evidence="13 14" key="1">
    <citation type="submission" date="2024-06" db="EMBL/GenBank/DDBJ databases">
        <title>Complete genome of Phlyctema vagabunda strain 19-DSS-EL-015.</title>
        <authorList>
            <person name="Fiorenzani C."/>
        </authorList>
    </citation>
    <scope>NUCLEOTIDE SEQUENCE [LARGE SCALE GENOMIC DNA]</scope>
    <source>
        <strain evidence="13 14">19-DSS-EL-015</strain>
    </source>
</reference>
<accession>A0ABR4PS66</accession>
<feature type="domain" description="Nrap protein" evidence="12">
    <location>
        <begin position="967"/>
        <end position="1096"/>
    </location>
</feature>
<keyword evidence="3 5" id="KW-0694">RNA-binding</keyword>
<feature type="domain" description="Nrap protein" evidence="8">
    <location>
        <begin position="305"/>
        <end position="443"/>
    </location>
</feature>
<evidence type="ECO:0000259" key="8">
    <source>
        <dbReference type="Pfam" id="PF17403"/>
    </source>
</evidence>
<dbReference type="InterPro" id="IPR035369">
    <property type="entry name" value="Nrap_D4"/>
</dbReference>
<evidence type="ECO:0000259" key="10">
    <source>
        <dbReference type="Pfam" id="PF17405"/>
    </source>
</evidence>
<dbReference type="Proteomes" id="UP001629113">
    <property type="component" value="Unassembled WGS sequence"/>
</dbReference>
<dbReference type="Pfam" id="PF17405">
    <property type="entry name" value="Nrap_D4"/>
    <property type="match status" value="1"/>
</dbReference>
<dbReference type="InterPro" id="IPR035082">
    <property type="entry name" value="Nrap_D1"/>
</dbReference>
<dbReference type="InterPro" id="IPR035371">
    <property type="entry name" value="Nrap_D6"/>
</dbReference>
<dbReference type="InterPro" id="IPR035370">
    <property type="entry name" value="Nrap_D5"/>
</dbReference>
<evidence type="ECO:0000256" key="1">
    <source>
        <dbReference type="ARBA" id="ARBA00004604"/>
    </source>
</evidence>
<evidence type="ECO:0000259" key="12">
    <source>
        <dbReference type="Pfam" id="PF17407"/>
    </source>
</evidence>
<sequence>MELIPAKKQKLDHDTDSGFEDSAGTEGAQWAVKGNESKHKPVQKEGGGDMYACSAYKSSMFKLQVDELLEEVKPNYNKRLSAIDDALRKLKCLIEGFEDREPLSIPDATKSLNKLRKTSIPYPEPKPDQAAAYKLSYAKPANINVVGSYPLKTMVKSDTVLEIDMVVTMPGSIFQEKDYLNYRYFYKRAYYLACIAAGLQESVSKDYALNYEYKNGNSLHPILVVKSKLLSSLPNIHILLAAPAALFPESKLRPTKNSIRARETSTDGVLVQTPTPFYNASISSDTNIESYLKLIYSASKQAAGFTDACILGRIWLQQRGFAGSVTSGGFGHFEWAALTALLLKGGGTKGHAVLSPGYSSYQMFKAIVQFLSATDLATKPLVYQADLIGTKSDSPMVYDGHRGQNILYKMTPWSYSYLRYEAKTTLDMLSHTTFDHFEAAFIIKTDQPFLRYDCIIHLPTSPVTHHMNPCDHISTTRKASLGLFRVLQEGLMDRVRLINIHESSLQSWPLSVSSPAGQENSSIQIAAIFDPANIDRLVDHGPPAEEKKKAAKFQEFWGEKAELRRFKDGSILESLVWTPGTGHSIFADIVKHILSRHFSTEILQDAKFIGEEFEKALPMAMTSKKLFEELRDAYNGFERTLRKMEDLPLQVRQVSGISASLRYSSIDPPLFTSGHPLREPAEVLIQFEGSGRWPDDIVAIQRTKAAFLLKIGDLIEDSDASTSTWLGLENKGSHLQNTSFLDIMFDSGATLRLRIHNEREQILLDRQIKDKSTDFQTREIAVAALSSYKAQFTQLPLLTQSITTHCTRFPLLSSTIRLLKKWFNKHMLLSHFSEEFVELLAVHVFLQPYPWQAPSSTMSGFMRTLAFISRWDWRLEPLIVDFTGTMTSEDVSSINTRLEAWRKIDPGMNRTVIFAATNHEITGTAFTDRGPSKMVAARMTALARSACKMAKDVGLALDHKSLFSVSMSDYDFVIHLSPKHVSKNSTGRTKERQYKNLEAQSSASIESLTYQPIQAYIQELKELYDDSIVLFYSLTDGSVIAGLWNPQNAQRAFRVNLSYATKPVLKSIGDQDLIEIDKTAILSEISRIGGDLVTQISTRH</sequence>
<evidence type="ECO:0000259" key="9">
    <source>
        <dbReference type="Pfam" id="PF17404"/>
    </source>
</evidence>
<evidence type="ECO:0000313" key="13">
    <source>
        <dbReference type="EMBL" id="KAL3426205.1"/>
    </source>
</evidence>
<dbReference type="Pfam" id="PF17407">
    <property type="entry name" value="Nrap_D6"/>
    <property type="match status" value="1"/>
</dbReference>
<name>A0ABR4PS66_9HELO</name>
<dbReference type="InterPro" id="IPR005554">
    <property type="entry name" value="NOL6/Upt22"/>
</dbReference>
<organism evidence="13 14">
    <name type="scientific">Phlyctema vagabunda</name>
    <dbReference type="NCBI Taxonomy" id="108571"/>
    <lineage>
        <taxon>Eukaryota</taxon>
        <taxon>Fungi</taxon>
        <taxon>Dikarya</taxon>
        <taxon>Ascomycota</taxon>
        <taxon>Pezizomycotina</taxon>
        <taxon>Leotiomycetes</taxon>
        <taxon>Helotiales</taxon>
        <taxon>Dermateaceae</taxon>
        <taxon>Phlyctema</taxon>
    </lineage>
</organism>
<dbReference type="InterPro" id="IPR035367">
    <property type="entry name" value="Nrap_D2"/>
</dbReference>
<keyword evidence="14" id="KW-1185">Reference proteome</keyword>
<evidence type="ECO:0000259" key="7">
    <source>
        <dbReference type="Pfam" id="PF03813"/>
    </source>
</evidence>
<comment type="caution">
    <text evidence="13">The sequence shown here is derived from an EMBL/GenBank/DDBJ whole genome shotgun (WGS) entry which is preliminary data.</text>
</comment>
<gene>
    <name evidence="13" type="ORF">PVAG01_02996</name>
</gene>
<dbReference type="Pfam" id="PF17406">
    <property type="entry name" value="Nrap_D5"/>
    <property type="match status" value="1"/>
</dbReference>
<dbReference type="EMBL" id="JBFCZG010000002">
    <property type="protein sequence ID" value="KAL3426205.1"/>
    <property type="molecule type" value="Genomic_DNA"/>
</dbReference>
<feature type="domain" description="Nrap protein" evidence="10">
    <location>
        <begin position="620"/>
        <end position="807"/>
    </location>
</feature>
<feature type="domain" description="Nrap protein" evidence="11">
    <location>
        <begin position="809"/>
        <end position="964"/>
    </location>
</feature>
<dbReference type="PANTHER" id="PTHR17972">
    <property type="entry name" value="NUCLEOLAR RNA-ASSOCIATED PROTEIN"/>
    <property type="match status" value="1"/>
</dbReference>
<evidence type="ECO:0000256" key="3">
    <source>
        <dbReference type="ARBA" id="ARBA00022884"/>
    </source>
</evidence>
<evidence type="ECO:0000256" key="4">
    <source>
        <dbReference type="ARBA" id="ARBA00023242"/>
    </source>
</evidence>
<evidence type="ECO:0000256" key="6">
    <source>
        <dbReference type="SAM" id="MobiDB-lite"/>
    </source>
</evidence>
<dbReference type="Pfam" id="PF17403">
    <property type="entry name" value="Nrap_D2"/>
    <property type="match status" value="1"/>
</dbReference>
<proteinExistence type="inferred from homology"/>
<keyword evidence="5" id="KW-0698">rRNA processing</keyword>
<comment type="similarity">
    <text evidence="2 5">Belongs to the NRAP family.</text>
</comment>
<evidence type="ECO:0000313" key="14">
    <source>
        <dbReference type="Proteomes" id="UP001629113"/>
    </source>
</evidence>
<keyword evidence="5" id="KW-0690">Ribosome biogenesis</keyword>
<comment type="subcellular location">
    <subcellularLocation>
        <location evidence="1 5">Nucleus</location>
        <location evidence="1 5">Nucleolus</location>
    </subcellularLocation>
</comment>
<evidence type="ECO:0000259" key="11">
    <source>
        <dbReference type="Pfam" id="PF17406"/>
    </source>
</evidence>
<dbReference type="Gene3D" id="3.30.70.3030">
    <property type="match status" value="1"/>
</dbReference>
<keyword evidence="5" id="KW-0687">Ribonucleoprotein</keyword>
<feature type="domain" description="Nrap protein" evidence="7">
    <location>
        <begin position="163"/>
        <end position="301"/>
    </location>
</feature>
<feature type="compositionally biased region" description="Basic and acidic residues" evidence="6">
    <location>
        <begin position="35"/>
        <end position="45"/>
    </location>
</feature>